<reference evidence="2 3" key="1">
    <citation type="journal article" date="2015" name="Proc. Natl. Acad. Sci. U.S.A.">
        <title>The resurrection genome of Boea hygrometrica: A blueprint for survival of dehydration.</title>
        <authorList>
            <person name="Xiao L."/>
            <person name="Yang G."/>
            <person name="Zhang L."/>
            <person name="Yang X."/>
            <person name="Zhao S."/>
            <person name="Ji Z."/>
            <person name="Zhou Q."/>
            <person name="Hu M."/>
            <person name="Wang Y."/>
            <person name="Chen M."/>
            <person name="Xu Y."/>
            <person name="Jin H."/>
            <person name="Xiao X."/>
            <person name="Hu G."/>
            <person name="Bao F."/>
            <person name="Hu Y."/>
            <person name="Wan P."/>
            <person name="Li L."/>
            <person name="Deng X."/>
            <person name="Kuang T."/>
            <person name="Xiang C."/>
            <person name="Zhu J.K."/>
            <person name="Oliver M.J."/>
            <person name="He Y."/>
        </authorList>
    </citation>
    <scope>NUCLEOTIDE SEQUENCE [LARGE SCALE GENOMIC DNA]</scope>
    <source>
        <strain evidence="3">cv. XS01</strain>
    </source>
</reference>
<keyword evidence="3" id="KW-1185">Reference proteome</keyword>
<evidence type="ECO:0000313" key="2">
    <source>
        <dbReference type="EMBL" id="KZV50358.1"/>
    </source>
</evidence>
<dbReference type="EMBL" id="KQ992455">
    <property type="protein sequence ID" value="KZV50358.1"/>
    <property type="molecule type" value="Genomic_DNA"/>
</dbReference>
<evidence type="ECO:0000313" key="3">
    <source>
        <dbReference type="Proteomes" id="UP000250235"/>
    </source>
</evidence>
<accession>A0A2Z7CUE5</accession>
<gene>
    <name evidence="2" type="ORF">F511_10698</name>
</gene>
<evidence type="ECO:0000256" key="1">
    <source>
        <dbReference type="SAM" id="MobiDB-lite"/>
    </source>
</evidence>
<feature type="region of interest" description="Disordered" evidence="1">
    <location>
        <begin position="1"/>
        <end position="46"/>
    </location>
</feature>
<dbReference type="Proteomes" id="UP000250235">
    <property type="component" value="Unassembled WGS sequence"/>
</dbReference>
<name>A0A2Z7CUE5_9LAMI</name>
<feature type="compositionally biased region" description="Gly residues" evidence="1">
    <location>
        <begin position="29"/>
        <end position="43"/>
    </location>
</feature>
<proteinExistence type="predicted"/>
<protein>
    <submittedName>
        <fullName evidence="2">Voltage-gated Ca2+ channel, alpha subunit</fullName>
    </submittedName>
</protein>
<dbReference type="AlphaFoldDB" id="A0A2Z7CUE5"/>
<organism evidence="2 3">
    <name type="scientific">Dorcoceras hygrometricum</name>
    <dbReference type="NCBI Taxonomy" id="472368"/>
    <lineage>
        <taxon>Eukaryota</taxon>
        <taxon>Viridiplantae</taxon>
        <taxon>Streptophyta</taxon>
        <taxon>Embryophyta</taxon>
        <taxon>Tracheophyta</taxon>
        <taxon>Spermatophyta</taxon>
        <taxon>Magnoliopsida</taxon>
        <taxon>eudicotyledons</taxon>
        <taxon>Gunneridae</taxon>
        <taxon>Pentapetalae</taxon>
        <taxon>asterids</taxon>
        <taxon>lamiids</taxon>
        <taxon>Lamiales</taxon>
        <taxon>Gesneriaceae</taxon>
        <taxon>Didymocarpoideae</taxon>
        <taxon>Trichosporeae</taxon>
        <taxon>Loxocarpinae</taxon>
        <taxon>Dorcoceras</taxon>
    </lineage>
</organism>
<sequence length="110" mass="11474">MDVVCEPSHSRPSTMGRGSRLGPWHGQVGPTGPGDGPAGGAPARGGLSMEIEGRQEGVSHGGGVSDLVARDFVCGNYISELRILELEDERVTPVYLISLLGSGSHYERSG</sequence>